<name>A0AAW9PXE8_9CYAN</name>
<evidence type="ECO:0000313" key="2">
    <source>
        <dbReference type="Proteomes" id="UP001333818"/>
    </source>
</evidence>
<reference evidence="1" key="1">
    <citation type="submission" date="2024-01" db="EMBL/GenBank/DDBJ databases">
        <title>Bank of Algae and Cyanobacteria of the Azores (BACA) strain genomes.</title>
        <authorList>
            <person name="Luz R."/>
            <person name="Cordeiro R."/>
            <person name="Fonseca A."/>
            <person name="Goncalves V."/>
        </authorList>
    </citation>
    <scope>NUCLEOTIDE SEQUENCE</scope>
    <source>
        <strain evidence="1">BACA0141</strain>
    </source>
</reference>
<dbReference type="EMBL" id="JAZBJZ010000005">
    <property type="protein sequence ID" value="MEE3715598.1"/>
    <property type="molecule type" value="Genomic_DNA"/>
</dbReference>
<dbReference type="RefSeq" id="WP_330482022.1">
    <property type="nucleotide sequence ID" value="NZ_JAZBJZ010000005.1"/>
</dbReference>
<gene>
    <name evidence="1" type="ORF">V2H45_02435</name>
</gene>
<dbReference type="AlphaFoldDB" id="A0AAW9PXE8"/>
<evidence type="ECO:0000313" key="1">
    <source>
        <dbReference type="EMBL" id="MEE3715598.1"/>
    </source>
</evidence>
<comment type="caution">
    <text evidence="1">The sequence shown here is derived from an EMBL/GenBank/DDBJ whole genome shotgun (WGS) entry which is preliminary data.</text>
</comment>
<protein>
    <submittedName>
        <fullName evidence="1">Uncharacterized protein</fullName>
    </submittedName>
</protein>
<keyword evidence="2" id="KW-1185">Reference proteome</keyword>
<sequence length="167" mass="18986">MSQNDSFLDRQIALLIKNAPKDGATPGAVNLVASVLKAIANRLRHLNYFVLQDRYGGWLLTTLSNRESPDIEKTVVYAYCSRTVANLECLKLASRDIECMEYGIIDILFRLIGLKQVDSLIVFDHPTNAQQGTEIARQDLEKLCEKQIKRVKFSHRKLQEMKDSTLC</sequence>
<organism evidence="1 2">
    <name type="scientific">Tumidithrix elongata BACA0141</name>
    <dbReference type="NCBI Taxonomy" id="2716417"/>
    <lineage>
        <taxon>Bacteria</taxon>
        <taxon>Bacillati</taxon>
        <taxon>Cyanobacteriota</taxon>
        <taxon>Cyanophyceae</taxon>
        <taxon>Pseudanabaenales</taxon>
        <taxon>Pseudanabaenaceae</taxon>
        <taxon>Tumidithrix</taxon>
        <taxon>Tumidithrix elongata</taxon>
    </lineage>
</organism>
<dbReference type="Proteomes" id="UP001333818">
    <property type="component" value="Unassembled WGS sequence"/>
</dbReference>
<accession>A0AAW9PXE8</accession>
<proteinExistence type="predicted"/>